<evidence type="ECO:0000313" key="2">
    <source>
        <dbReference type="EMBL" id="CAI6341836.1"/>
    </source>
</evidence>
<gene>
    <name evidence="2" type="ORF">PDIGIT_LOCUS15036</name>
</gene>
<feature type="region of interest" description="Disordered" evidence="1">
    <location>
        <begin position="331"/>
        <end position="383"/>
    </location>
</feature>
<evidence type="ECO:0000313" key="3">
    <source>
        <dbReference type="Proteomes" id="UP001152607"/>
    </source>
</evidence>
<reference evidence="2" key="1">
    <citation type="submission" date="2023-01" db="EMBL/GenBank/DDBJ databases">
        <authorList>
            <person name="Van Ghelder C."/>
            <person name="Rancurel C."/>
        </authorList>
    </citation>
    <scope>NUCLEOTIDE SEQUENCE</scope>
    <source>
        <strain evidence="2">CNCM I-4278</strain>
    </source>
</reference>
<protein>
    <submittedName>
        <fullName evidence="2">Uncharacterized protein</fullName>
    </submittedName>
</protein>
<dbReference type="EMBL" id="CAOQHR010000012">
    <property type="protein sequence ID" value="CAI6341836.1"/>
    <property type="molecule type" value="Genomic_DNA"/>
</dbReference>
<proteinExistence type="predicted"/>
<dbReference type="OrthoDB" id="3799856at2759"/>
<feature type="region of interest" description="Disordered" evidence="1">
    <location>
        <begin position="1"/>
        <end position="38"/>
    </location>
</feature>
<keyword evidence="3" id="KW-1185">Reference proteome</keyword>
<dbReference type="Proteomes" id="UP001152607">
    <property type="component" value="Unassembled WGS sequence"/>
</dbReference>
<sequence>MSEKRKRRSASSPSPLGTARKRARDDSSTGSNKPVAKDGLATSRDWKFRIKVLSTQGFDDDDVVAEAVQGLIDLCFPESVLNELGVDVVTQHMMQQSAPASQIDKMRCTFQSSMVDKVACMLATYLDDNSKYESALSVLVNRIQELHGYSPRHMSATAEPGDLMALSESNVTTVATVEHSGDLTRSNESNEQSYERQGNYPTGHLNPQTESDSTVSTLTVERPNSSIATAPDTSNAQPIRVTKVSKSWRWDVDPNDITVDTIPDHFQKIGDLFAYHALPVVNLELGQEATRKDKLKAMNSRLAAMSRQERKEWDESFQELRNGDLTILRRSSATIPREDQNYRTTPAPATLHKRRKRDNFESKVRSDSNQNSGTSGEEESVLVAGQEHRKVKAESIPDDEPSHARMEIIRHDHGEAIRNNSDSNFLTSHSASTPHSKTPLVDLLWGDLDLSHRKAADKASMMLKEINKRITVNAIEFREFNGHMRYISKLELASDLCGVFSSISDMPVRLRIEECVLSWAVAYPRCFPEIRDAPFLFIHHMPNVTDVMDLVWQAHRDILSRLTSDILPEVCASLERRGIPQDILCGRPLQSFQSRLKYVLANSSMYIVEQRAHIEQALREIAFKHKGKFPELSSTVLTKTWERNTGCKWS</sequence>
<feature type="compositionally biased region" description="Polar residues" evidence="1">
    <location>
        <begin position="183"/>
        <end position="234"/>
    </location>
</feature>
<comment type="caution">
    <text evidence="2">The sequence shown here is derived from an EMBL/GenBank/DDBJ whole genome shotgun (WGS) entry which is preliminary data.</text>
</comment>
<name>A0A9W4UT34_9PLEO</name>
<dbReference type="AlphaFoldDB" id="A0A9W4UT34"/>
<accession>A0A9W4UT34</accession>
<feature type="region of interest" description="Disordered" evidence="1">
    <location>
        <begin position="178"/>
        <end position="234"/>
    </location>
</feature>
<organism evidence="2 3">
    <name type="scientific">Periconia digitata</name>
    <dbReference type="NCBI Taxonomy" id="1303443"/>
    <lineage>
        <taxon>Eukaryota</taxon>
        <taxon>Fungi</taxon>
        <taxon>Dikarya</taxon>
        <taxon>Ascomycota</taxon>
        <taxon>Pezizomycotina</taxon>
        <taxon>Dothideomycetes</taxon>
        <taxon>Pleosporomycetidae</taxon>
        <taxon>Pleosporales</taxon>
        <taxon>Massarineae</taxon>
        <taxon>Periconiaceae</taxon>
        <taxon>Periconia</taxon>
    </lineage>
</organism>
<evidence type="ECO:0000256" key="1">
    <source>
        <dbReference type="SAM" id="MobiDB-lite"/>
    </source>
</evidence>